<accession>Q2GN24</accession>
<name>Q2GN24_CHAGB</name>
<evidence type="ECO:0000313" key="3">
    <source>
        <dbReference type="Proteomes" id="UP000001056"/>
    </source>
</evidence>
<dbReference type="Proteomes" id="UP000001056">
    <property type="component" value="Unassembled WGS sequence"/>
</dbReference>
<protein>
    <submittedName>
        <fullName evidence="2">Uncharacterized protein</fullName>
    </submittedName>
</protein>
<feature type="signal peptide" evidence="1">
    <location>
        <begin position="1"/>
        <end position="19"/>
    </location>
</feature>
<dbReference type="eggNOG" id="ENOG502STSG">
    <property type="taxonomic scope" value="Eukaryota"/>
</dbReference>
<dbReference type="VEuPathDB" id="FungiDB:CHGG_10630"/>
<sequence>MRLTLALTLLTATLGVANPTPDTDATTSPHEVSIPMEVRDVLTPNADAPLHLEKRACRKTGCKCVKGLRQGQYCGACKWKGSYVITAKRNLKHVYECSSNGACCDYGTGSDCNTGSGRCGPY</sequence>
<dbReference type="InParanoid" id="Q2GN24"/>
<keyword evidence="3" id="KW-1185">Reference proteome</keyword>
<evidence type="ECO:0000313" key="2">
    <source>
        <dbReference type="EMBL" id="EAQ84226.1"/>
    </source>
</evidence>
<dbReference type="RefSeq" id="XP_001228557.1">
    <property type="nucleotide sequence ID" value="XM_001228556.1"/>
</dbReference>
<dbReference type="OMA" id="KRACSYN"/>
<dbReference type="AlphaFoldDB" id="Q2GN24"/>
<feature type="chain" id="PRO_5004208405" evidence="1">
    <location>
        <begin position="20"/>
        <end position="122"/>
    </location>
</feature>
<dbReference type="OrthoDB" id="5394791at2759"/>
<dbReference type="EMBL" id="CH408035">
    <property type="protein sequence ID" value="EAQ84226.1"/>
    <property type="molecule type" value="Genomic_DNA"/>
</dbReference>
<proteinExistence type="predicted"/>
<dbReference type="GeneID" id="4396426"/>
<gene>
    <name evidence="2" type="ORF">CHGG_10630</name>
</gene>
<evidence type="ECO:0000256" key="1">
    <source>
        <dbReference type="SAM" id="SignalP"/>
    </source>
</evidence>
<keyword evidence="1" id="KW-0732">Signal</keyword>
<reference evidence="3" key="1">
    <citation type="journal article" date="2015" name="Genome Announc.">
        <title>Draft genome sequence of the cellulolytic fungus Chaetomium globosum.</title>
        <authorList>
            <person name="Cuomo C.A."/>
            <person name="Untereiner W.A."/>
            <person name="Ma L.-J."/>
            <person name="Grabherr M."/>
            <person name="Birren B.W."/>
        </authorList>
    </citation>
    <scope>NUCLEOTIDE SEQUENCE [LARGE SCALE GENOMIC DNA]</scope>
    <source>
        <strain evidence="3">ATCC 6205 / CBS 148.51 / DSM 1962 / NBRC 6347 / NRRL 1970</strain>
    </source>
</reference>
<dbReference type="HOGENOM" id="CLU_156724_0_0_1"/>
<organism evidence="2 3">
    <name type="scientific">Chaetomium globosum (strain ATCC 6205 / CBS 148.51 / DSM 1962 / NBRC 6347 / NRRL 1970)</name>
    <name type="common">Soil fungus</name>
    <dbReference type="NCBI Taxonomy" id="306901"/>
    <lineage>
        <taxon>Eukaryota</taxon>
        <taxon>Fungi</taxon>
        <taxon>Dikarya</taxon>
        <taxon>Ascomycota</taxon>
        <taxon>Pezizomycotina</taxon>
        <taxon>Sordariomycetes</taxon>
        <taxon>Sordariomycetidae</taxon>
        <taxon>Sordariales</taxon>
        <taxon>Chaetomiaceae</taxon>
        <taxon>Chaetomium</taxon>
    </lineage>
</organism>